<evidence type="ECO:0000313" key="1">
    <source>
        <dbReference type="EMBL" id="MCI69878.1"/>
    </source>
</evidence>
<dbReference type="EMBL" id="LXQA010764753">
    <property type="protein sequence ID" value="MCI69878.1"/>
    <property type="molecule type" value="Genomic_DNA"/>
</dbReference>
<organism evidence="1 2">
    <name type="scientific">Trifolium medium</name>
    <dbReference type="NCBI Taxonomy" id="97028"/>
    <lineage>
        <taxon>Eukaryota</taxon>
        <taxon>Viridiplantae</taxon>
        <taxon>Streptophyta</taxon>
        <taxon>Embryophyta</taxon>
        <taxon>Tracheophyta</taxon>
        <taxon>Spermatophyta</taxon>
        <taxon>Magnoliopsida</taxon>
        <taxon>eudicotyledons</taxon>
        <taxon>Gunneridae</taxon>
        <taxon>Pentapetalae</taxon>
        <taxon>rosids</taxon>
        <taxon>fabids</taxon>
        <taxon>Fabales</taxon>
        <taxon>Fabaceae</taxon>
        <taxon>Papilionoideae</taxon>
        <taxon>50 kb inversion clade</taxon>
        <taxon>NPAAA clade</taxon>
        <taxon>Hologalegina</taxon>
        <taxon>IRL clade</taxon>
        <taxon>Trifolieae</taxon>
        <taxon>Trifolium</taxon>
    </lineage>
</organism>
<comment type="caution">
    <text evidence="1">The sequence shown here is derived from an EMBL/GenBank/DDBJ whole genome shotgun (WGS) entry which is preliminary data.</text>
</comment>
<evidence type="ECO:0000313" key="2">
    <source>
        <dbReference type="Proteomes" id="UP000265520"/>
    </source>
</evidence>
<proteinExistence type="predicted"/>
<dbReference type="AlphaFoldDB" id="A0A392UA12"/>
<accession>A0A392UA12</accession>
<feature type="non-terminal residue" evidence="1">
    <location>
        <position position="1"/>
    </location>
</feature>
<reference evidence="1 2" key="1">
    <citation type="journal article" date="2018" name="Front. Plant Sci.">
        <title>Red Clover (Trifolium pratense) and Zigzag Clover (T. medium) - A Picture of Genomic Similarities and Differences.</title>
        <authorList>
            <person name="Dluhosova J."/>
            <person name="Istvanek J."/>
            <person name="Nedelnik J."/>
            <person name="Repkova J."/>
        </authorList>
    </citation>
    <scope>NUCLEOTIDE SEQUENCE [LARGE SCALE GENOMIC DNA]</scope>
    <source>
        <strain evidence="2">cv. 10/8</strain>
        <tissue evidence="1">Leaf</tissue>
    </source>
</reference>
<dbReference type="Proteomes" id="UP000265520">
    <property type="component" value="Unassembled WGS sequence"/>
</dbReference>
<sequence length="29" mass="3484">QYEGTNRARCDVDEIRSRYMFKLDSSDDL</sequence>
<protein>
    <submittedName>
        <fullName evidence="1">Uncharacterized protein</fullName>
    </submittedName>
</protein>
<keyword evidence="2" id="KW-1185">Reference proteome</keyword>
<name>A0A392UA12_9FABA</name>